<keyword evidence="1" id="KW-0472">Membrane</keyword>
<dbReference type="RefSeq" id="WP_090554761.1">
    <property type="nucleotide sequence ID" value="NZ_FNFP01000010.1"/>
</dbReference>
<keyword evidence="1" id="KW-1133">Transmembrane helix</keyword>
<dbReference type="STRING" id="393762.SAMN05660472_02824"/>
<evidence type="ECO:0000256" key="2">
    <source>
        <dbReference type="SAM" id="SignalP"/>
    </source>
</evidence>
<dbReference type="EMBL" id="FNFP01000010">
    <property type="protein sequence ID" value="SDL21357.1"/>
    <property type="molecule type" value="Genomic_DNA"/>
</dbReference>
<sequence length="173" mass="19414">MLRKICAVVLVAVVLNVVSFQAYAEVEYNGETYDDKTFLKMVNLTLEDWLEKDEWDFLGKKQGALMGILRVMYIGEEYYNDDGLVKTLTGIRRGAQFDKATAKNQIKLTSKQLEDNKLIYGALVAGVGGGIWGVKTYMSMSIEKKAGLMKSLMSGNPNKTFKMLVKYGSKIKK</sequence>
<gene>
    <name evidence="3" type="ORF">SAMN05660472_02824</name>
</gene>
<evidence type="ECO:0000313" key="3">
    <source>
        <dbReference type="EMBL" id="SDL21357.1"/>
    </source>
</evidence>
<feature type="transmembrane region" description="Helical" evidence="1">
    <location>
        <begin position="118"/>
        <end position="138"/>
    </location>
</feature>
<protein>
    <recommendedName>
        <fullName evidence="5">Secreted protein</fullName>
    </recommendedName>
</protein>
<keyword evidence="1" id="KW-0812">Transmembrane</keyword>
<keyword evidence="2" id="KW-0732">Signal</keyword>
<evidence type="ECO:0000313" key="4">
    <source>
        <dbReference type="Proteomes" id="UP000198718"/>
    </source>
</evidence>
<accession>A0A1G9I7W9</accession>
<keyword evidence="4" id="KW-1185">Reference proteome</keyword>
<evidence type="ECO:0008006" key="5">
    <source>
        <dbReference type="Google" id="ProtNLM"/>
    </source>
</evidence>
<dbReference type="AlphaFoldDB" id="A0A1G9I7W9"/>
<evidence type="ECO:0000256" key="1">
    <source>
        <dbReference type="SAM" id="Phobius"/>
    </source>
</evidence>
<proteinExistence type="predicted"/>
<organism evidence="3 4">
    <name type="scientific">Natronincola ferrireducens</name>
    <dbReference type="NCBI Taxonomy" id="393762"/>
    <lineage>
        <taxon>Bacteria</taxon>
        <taxon>Bacillati</taxon>
        <taxon>Bacillota</taxon>
        <taxon>Clostridia</taxon>
        <taxon>Peptostreptococcales</taxon>
        <taxon>Natronincolaceae</taxon>
        <taxon>Natronincola</taxon>
    </lineage>
</organism>
<name>A0A1G9I7W9_9FIRM</name>
<dbReference type="Proteomes" id="UP000198718">
    <property type="component" value="Unassembled WGS sequence"/>
</dbReference>
<feature type="signal peptide" evidence="2">
    <location>
        <begin position="1"/>
        <end position="24"/>
    </location>
</feature>
<feature type="chain" id="PRO_5011569345" description="Secreted protein" evidence="2">
    <location>
        <begin position="25"/>
        <end position="173"/>
    </location>
</feature>
<reference evidence="3 4" key="1">
    <citation type="submission" date="2016-10" db="EMBL/GenBank/DDBJ databases">
        <authorList>
            <person name="de Groot N.N."/>
        </authorList>
    </citation>
    <scope>NUCLEOTIDE SEQUENCE [LARGE SCALE GENOMIC DNA]</scope>
    <source>
        <strain evidence="3 4">DSM 18346</strain>
    </source>
</reference>